<comment type="caution">
    <text evidence="2">The sequence shown here is derived from an EMBL/GenBank/DDBJ whole genome shotgun (WGS) entry which is preliminary data.</text>
</comment>
<proteinExistence type="predicted"/>
<dbReference type="EMBL" id="LAZR01005912">
    <property type="protein sequence ID" value="KKM96197.1"/>
    <property type="molecule type" value="Genomic_DNA"/>
</dbReference>
<accession>A0A0F9PSQ9</accession>
<organism evidence="2">
    <name type="scientific">marine sediment metagenome</name>
    <dbReference type="NCBI Taxonomy" id="412755"/>
    <lineage>
        <taxon>unclassified sequences</taxon>
        <taxon>metagenomes</taxon>
        <taxon>ecological metagenomes</taxon>
    </lineage>
</organism>
<protein>
    <submittedName>
        <fullName evidence="2">Uncharacterized protein</fullName>
    </submittedName>
</protein>
<dbReference type="AlphaFoldDB" id="A0A0F9PSQ9"/>
<feature type="region of interest" description="Disordered" evidence="1">
    <location>
        <begin position="1"/>
        <end position="32"/>
    </location>
</feature>
<gene>
    <name evidence="2" type="ORF">LCGC14_1180650</name>
</gene>
<sequence>MKQIPNNRPRGQGSGEQGQETNTDYLNKYAEKWEPPEGNVHMHLVFKQDTHWRIVGRGSSVCSVPGRCHQVFLTHEVVEG</sequence>
<reference evidence="2" key="1">
    <citation type="journal article" date="2015" name="Nature">
        <title>Complex archaea that bridge the gap between prokaryotes and eukaryotes.</title>
        <authorList>
            <person name="Spang A."/>
            <person name="Saw J.H."/>
            <person name="Jorgensen S.L."/>
            <person name="Zaremba-Niedzwiedzka K."/>
            <person name="Martijn J."/>
            <person name="Lind A.E."/>
            <person name="van Eijk R."/>
            <person name="Schleper C."/>
            <person name="Guy L."/>
            <person name="Ettema T.J."/>
        </authorList>
    </citation>
    <scope>NUCLEOTIDE SEQUENCE</scope>
</reference>
<name>A0A0F9PSQ9_9ZZZZ</name>
<evidence type="ECO:0000256" key="1">
    <source>
        <dbReference type="SAM" id="MobiDB-lite"/>
    </source>
</evidence>
<evidence type="ECO:0000313" key="2">
    <source>
        <dbReference type="EMBL" id="KKM96197.1"/>
    </source>
</evidence>